<dbReference type="OrthoDB" id="8538589at2"/>
<sequence length="213" mass="24291">MKQQNNLVWYASFGSNLFKNRFLCYITGGQPEGSNRREVGSRDHTLPKDNRAVSLPFALYFSGYSDRWDGAGAFIDTVRDETNSSWARMYLITEEQFEDVVRQENGVPDMEVDVDHIKEKGSVVIQDSPYGNLIYAGEAVGYPIFTFTHQKPMSEQEINIPSKRYLAMLIRGYLETYTDDATQIASYLAEKPGVKGVYSYEDLLEFTKEQQGV</sequence>
<dbReference type="Proteomes" id="UP000030147">
    <property type="component" value="Unassembled WGS sequence"/>
</dbReference>
<keyword evidence="2" id="KW-1185">Reference proteome</keyword>
<evidence type="ECO:0008006" key="3">
    <source>
        <dbReference type="Google" id="ProtNLM"/>
    </source>
</evidence>
<dbReference type="eggNOG" id="COG2105">
    <property type="taxonomic scope" value="Bacteria"/>
</dbReference>
<dbReference type="RefSeq" id="WP_036824433.1">
    <property type="nucleotide sequence ID" value="NZ_AVBF01000099.1"/>
</dbReference>
<reference evidence="1 2" key="1">
    <citation type="journal article" date="2015" name="Stand. Genomic Sci.">
        <title>High quality draft genome sequence of the moderately halophilic bacterium Pontibacillus yanchengensis Y32(T) and comparison among Pontibacillus genomes.</title>
        <authorList>
            <person name="Huang J."/>
            <person name="Qiao Z.X."/>
            <person name="Tang J.W."/>
            <person name="Wang G."/>
        </authorList>
    </citation>
    <scope>NUCLEOTIDE SEQUENCE [LARGE SCALE GENOMIC DNA]</scope>
    <source>
        <strain evidence="1 2">Y32</strain>
    </source>
</reference>
<name>A0A0A2T576_9BACI</name>
<organism evidence="1 2">
    <name type="scientific">Pontibacillus yanchengensis Y32</name>
    <dbReference type="NCBI Taxonomy" id="1385514"/>
    <lineage>
        <taxon>Bacteria</taxon>
        <taxon>Bacillati</taxon>
        <taxon>Bacillota</taxon>
        <taxon>Bacilli</taxon>
        <taxon>Bacillales</taxon>
        <taxon>Bacillaceae</taxon>
        <taxon>Pontibacillus</taxon>
    </lineage>
</organism>
<evidence type="ECO:0000313" key="1">
    <source>
        <dbReference type="EMBL" id="KGP70917.1"/>
    </source>
</evidence>
<dbReference type="STRING" id="1385514.N782_02875"/>
<gene>
    <name evidence="1" type="ORF">N782_02875</name>
</gene>
<dbReference type="AlphaFoldDB" id="A0A0A2T576"/>
<dbReference type="Gene3D" id="3.10.490.10">
    <property type="entry name" value="Gamma-glutamyl cyclotransferase-like"/>
    <property type="match status" value="1"/>
</dbReference>
<protein>
    <recommendedName>
        <fullName evidence="3">Histone deacetylase</fullName>
    </recommendedName>
</protein>
<proteinExistence type="predicted"/>
<comment type="caution">
    <text evidence="1">The sequence shown here is derived from an EMBL/GenBank/DDBJ whole genome shotgun (WGS) entry which is preliminary data.</text>
</comment>
<accession>A0A0A2T576</accession>
<evidence type="ECO:0000313" key="2">
    <source>
        <dbReference type="Proteomes" id="UP000030147"/>
    </source>
</evidence>
<dbReference type="EMBL" id="AVBF01000099">
    <property type="protein sequence ID" value="KGP70917.1"/>
    <property type="molecule type" value="Genomic_DNA"/>
</dbReference>